<gene>
    <name evidence="2" type="ORF">CNMCM6805_010350</name>
</gene>
<keyword evidence="1" id="KW-0732">Signal</keyword>
<accession>A0A8H4H1X1</accession>
<feature type="chain" id="PRO_5044155146" evidence="1">
    <location>
        <begin position="21"/>
        <end position="155"/>
    </location>
</feature>
<keyword evidence="3" id="KW-1185">Reference proteome</keyword>
<dbReference type="EMBL" id="JAAAPX010000009">
    <property type="protein sequence ID" value="KAF4243839.1"/>
    <property type="molecule type" value="Genomic_DNA"/>
</dbReference>
<comment type="caution">
    <text evidence="2">The sequence shown here is derived from an EMBL/GenBank/DDBJ whole genome shotgun (WGS) entry which is preliminary data.</text>
</comment>
<reference evidence="2" key="1">
    <citation type="journal article" date="2020" name="bioRxiv">
        <title>Genomic and phenotypic heterogeneity of clinical isolates of the human pathogens Aspergillus fumigatus, Aspergillus lentulus and Aspergillus fumigatiaffinis.</title>
        <authorList>
            <person name="dos Santos R.A.C."/>
            <person name="Steenwyk J.L."/>
            <person name="Rivero-Menendez O."/>
            <person name="Mead M.E."/>
            <person name="Silva L.P."/>
            <person name="Bastos R.W."/>
            <person name="Alastruey-Izquierdo A."/>
            <person name="Goldman G.H."/>
            <person name="Rokas A."/>
        </authorList>
    </citation>
    <scope>NUCLEOTIDE SEQUENCE</scope>
    <source>
        <strain evidence="2">CNM-CM6805</strain>
    </source>
</reference>
<evidence type="ECO:0000313" key="2">
    <source>
        <dbReference type="EMBL" id="KAF4243839.1"/>
    </source>
</evidence>
<evidence type="ECO:0000313" key="3">
    <source>
        <dbReference type="Proteomes" id="UP000653565"/>
    </source>
</evidence>
<reference evidence="2" key="2">
    <citation type="submission" date="2020-04" db="EMBL/GenBank/DDBJ databases">
        <authorList>
            <person name="Santos R.A.C."/>
            <person name="Steenwyk J.L."/>
            <person name="Rivero-Menendez O."/>
            <person name="Mead M.E."/>
            <person name="Silva L.P."/>
            <person name="Bastos R.W."/>
            <person name="Alastruey-Izquierdo A."/>
            <person name="Goldman G.H."/>
            <person name="Rokas A."/>
        </authorList>
    </citation>
    <scope>NUCLEOTIDE SEQUENCE</scope>
    <source>
        <strain evidence="2">CNM-CM6805</strain>
    </source>
</reference>
<dbReference type="AlphaFoldDB" id="A0A8H4H1X1"/>
<feature type="signal peptide" evidence="1">
    <location>
        <begin position="1"/>
        <end position="20"/>
    </location>
</feature>
<proteinExistence type="predicted"/>
<evidence type="ECO:0000256" key="1">
    <source>
        <dbReference type="SAM" id="SignalP"/>
    </source>
</evidence>
<dbReference type="Proteomes" id="UP000653565">
    <property type="component" value="Unassembled WGS sequence"/>
</dbReference>
<dbReference type="OrthoDB" id="5006988at2759"/>
<name>A0A8H4H1X1_9EURO</name>
<organism evidence="2 3">
    <name type="scientific">Aspergillus fumigatiaffinis</name>
    <dbReference type="NCBI Taxonomy" id="340414"/>
    <lineage>
        <taxon>Eukaryota</taxon>
        <taxon>Fungi</taxon>
        <taxon>Dikarya</taxon>
        <taxon>Ascomycota</taxon>
        <taxon>Pezizomycotina</taxon>
        <taxon>Eurotiomycetes</taxon>
        <taxon>Eurotiomycetidae</taxon>
        <taxon>Eurotiales</taxon>
        <taxon>Aspergillaceae</taxon>
        <taxon>Aspergillus</taxon>
        <taxon>Aspergillus subgen. Fumigati</taxon>
    </lineage>
</organism>
<protein>
    <submittedName>
        <fullName evidence="2">Uncharacterized protein</fullName>
    </submittedName>
</protein>
<sequence>MRATQLALLALAASAKLATSFKIPEGMMDGFTRNHGDCDRAVQNLKNQFGGGTVRIGPNLAWYSISGSVVAFACNKVAAQAEASADRLTRALQGITERCGCFVVCRHLPHRDLVDPPHPQEAPRREAQSTTYTRLSFHRWSAAAAELTACTAALA</sequence>